<dbReference type="SMART" id="SM00228">
    <property type="entry name" value="PDZ"/>
    <property type="match status" value="1"/>
</dbReference>
<organism evidence="2">
    <name type="scientific">freshwater metagenome</name>
    <dbReference type="NCBI Taxonomy" id="449393"/>
    <lineage>
        <taxon>unclassified sequences</taxon>
        <taxon>metagenomes</taxon>
        <taxon>ecological metagenomes</taxon>
    </lineage>
</organism>
<dbReference type="AlphaFoldDB" id="A0A6J6L0C4"/>
<gene>
    <name evidence="2" type="ORF">UFOPK2242_00574</name>
</gene>
<dbReference type="InterPro" id="IPR041489">
    <property type="entry name" value="PDZ_6"/>
</dbReference>
<dbReference type="SUPFAM" id="SSF102114">
    <property type="entry name" value="Radical SAM enzymes"/>
    <property type="match status" value="1"/>
</dbReference>
<name>A0A6J6L0C4_9ZZZZ</name>
<dbReference type="SUPFAM" id="SSF50156">
    <property type="entry name" value="PDZ domain-like"/>
    <property type="match status" value="1"/>
</dbReference>
<dbReference type="InterPro" id="IPR007549">
    <property type="entry name" value="DUF512"/>
</dbReference>
<dbReference type="InterPro" id="IPR036034">
    <property type="entry name" value="PDZ_sf"/>
</dbReference>
<dbReference type="Pfam" id="PF04459">
    <property type="entry name" value="DUF512"/>
    <property type="match status" value="2"/>
</dbReference>
<reference evidence="2" key="1">
    <citation type="submission" date="2020-05" db="EMBL/GenBank/DDBJ databases">
        <authorList>
            <person name="Chiriac C."/>
            <person name="Salcher M."/>
            <person name="Ghai R."/>
            <person name="Kavagutti S V."/>
        </authorList>
    </citation>
    <scope>NUCLEOTIDE SEQUENCE</scope>
</reference>
<feature type="domain" description="PDZ" evidence="1">
    <location>
        <begin position="1"/>
        <end position="37"/>
    </location>
</feature>
<dbReference type="Gene3D" id="2.30.42.10">
    <property type="match status" value="1"/>
</dbReference>
<proteinExistence type="predicted"/>
<dbReference type="PROSITE" id="PS50106">
    <property type="entry name" value="PDZ"/>
    <property type="match status" value="1"/>
</dbReference>
<dbReference type="InterPro" id="IPR001478">
    <property type="entry name" value="PDZ"/>
</dbReference>
<dbReference type="Pfam" id="PF17820">
    <property type="entry name" value="PDZ_6"/>
    <property type="match status" value="1"/>
</dbReference>
<evidence type="ECO:0000313" key="2">
    <source>
        <dbReference type="EMBL" id="CAB4654024.1"/>
    </source>
</evidence>
<dbReference type="Pfam" id="PF19238">
    <property type="entry name" value="Radical_SAM_2"/>
    <property type="match status" value="1"/>
</dbReference>
<accession>A0A6J6L0C4</accession>
<protein>
    <submittedName>
        <fullName evidence="2">Unannotated protein</fullName>
    </submittedName>
</protein>
<sequence>MSSARVSTVAPGSPAALAGLVAGDEILSVNGEAIRDVIRYQIQSDEADVEIEIKRGGIERFVLVEKMAGEPLGVELASAVFDRVRTCDNHCPFCFIHQLPPGMRKSLSLKDDDYRLSFLYGNFTTLTRFTEADLERVITERLSPLYVSIHATDPDVRTHLLRNRRGATSLRWLEALLDEGIDVHGQVVVCPGVNDAAVLDDTMLGILDRFSGLSTVGVVPLGVSAFNTEPEMREHTQAEALKVVETVEGWQQVFTEVLGRRMVYLGDEYYLMAGRPFPELEAYDECLQHENGIGMAATFISEVRDSIARRLGGAGLQGGEAPMASPTGTGTRAGFFAWVDGAPAEGYRAERAPKSLMGVDLLRVKDSRRADAPVVLLTGAYGNAVLSPLLPELITLAGVPITTLVVENRFFGGNIGVTGLMTGADIAAAIANLKNGERIILPDVALSNDRFLDGMGVADLVPAVEVVATNGVALVEALAR</sequence>
<dbReference type="InterPro" id="IPR045375">
    <property type="entry name" value="Put_radical_SAM-like_N"/>
</dbReference>
<evidence type="ECO:0000259" key="1">
    <source>
        <dbReference type="PROSITE" id="PS50106"/>
    </source>
</evidence>
<dbReference type="EMBL" id="CAEZWM010000052">
    <property type="protein sequence ID" value="CAB4654024.1"/>
    <property type="molecule type" value="Genomic_DNA"/>
</dbReference>
<dbReference type="InterPro" id="IPR058240">
    <property type="entry name" value="rSAM_sf"/>
</dbReference>